<protein>
    <submittedName>
        <fullName evidence="2">Transporter</fullName>
    </submittedName>
</protein>
<organism evidence="2 3">
    <name type="scientific">Pseudomonas aeruginosa</name>
    <dbReference type="NCBI Taxonomy" id="287"/>
    <lineage>
        <taxon>Bacteria</taxon>
        <taxon>Pseudomonadati</taxon>
        <taxon>Pseudomonadota</taxon>
        <taxon>Gammaproteobacteria</taxon>
        <taxon>Pseudomonadales</taxon>
        <taxon>Pseudomonadaceae</taxon>
        <taxon>Pseudomonas</taxon>
    </lineage>
</organism>
<evidence type="ECO:0000313" key="3">
    <source>
        <dbReference type="Proteomes" id="UP000253594"/>
    </source>
</evidence>
<dbReference type="AlphaFoldDB" id="A0A367LVS6"/>
<reference evidence="2 3" key="1">
    <citation type="submission" date="2018-07" db="EMBL/GenBank/DDBJ databases">
        <title>Mechanisms of high-level aminoglycoside resistance among Gram-negative pathogens in Brazil.</title>
        <authorList>
            <person name="Ballaben A.S."/>
            <person name="Darini A.L.C."/>
            <person name="Doi Y."/>
        </authorList>
    </citation>
    <scope>NUCLEOTIDE SEQUENCE [LARGE SCALE GENOMIC DNA]</scope>
    <source>
        <strain evidence="2 3">B2-305</strain>
    </source>
</reference>
<feature type="region of interest" description="Disordered" evidence="1">
    <location>
        <begin position="1"/>
        <end position="22"/>
    </location>
</feature>
<sequence length="22" mass="2615">HGLSIQPLLMRHARSVSRRDRE</sequence>
<proteinExistence type="predicted"/>
<comment type="caution">
    <text evidence="2">The sequence shown here is derived from an EMBL/GenBank/DDBJ whole genome shotgun (WGS) entry which is preliminary data.</text>
</comment>
<evidence type="ECO:0000313" key="2">
    <source>
        <dbReference type="EMBL" id="RCI69219.1"/>
    </source>
</evidence>
<dbReference type="Proteomes" id="UP000253594">
    <property type="component" value="Unassembled WGS sequence"/>
</dbReference>
<name>A0A367LVS6_PSEAI</name>
<dbReference type="EMBL" id="QORE01003306">
    <property type="protein sequence ID" value="RCI69219.1"/>
    <property type="molecule type" value="Genomic_DNA"/>
</dbReference>
<evidence type="ECO:0000256" key="1">
    <source>
        <dbReference type="SAM" id="MobiDB-lite"/>
    </source>
</evidence>
<gene>
    <name evidence="2" type="ORF">DT376_41130</name>
</gene>
<accession>A0A367LVS6</accession>
<feature type="non-terminal residue" evidence="2">
    <location>
        <position position="1"/>
    </location>
</feature>